<sequence>MSDSIDTVLFDLDDTLCRYRRGADEVLELAFERAGVGPVFEPTTYYARYREYLERADGFADFHERCFGDLAVDAGHDRADGIAVAREFREERDQRNVEALPGAAATLEALADEYALGLITNGLSAMQRQKLEATGLDRAFETTVFAGEDTAPKPDPEPFSVALDELGSSPERAVYVGNSLSSDVAGARAAGLDSVWVPRGTKTTNPEPRPSYVLESLAELQSPPWR</sequence>
<proteinExistence type="inferred from homology"/>
<reference evidence="6 7" key="1">
    <citation type="journal article" date="2014" name="PLoS Genet.">
        <title>Phylogenetically driven sequencing of extremely halophilic archaea reveals strategies for static and dynamic osmo-response.</title>
        <authorList>
            <person name="Becker E.A."/>
            <person name="Seitzer P.M."/>
            <person name="Tritt A."/>
            <person name="Larsen D."/>
            <person name="Krusor M."/>
            <person name="Yao A.I."/>
            <person name="Wu D."/>
            <person name="Madern D."/>
            <person name="Eisen J.A."/>
            <person name="Darling A.E."/>
            <person name="Facciotti M.T."/>
        </authorList>
    </citation>
    <scope>NUCLEOTIDE SEQUENCE [LARGE SCALE GENOMIC DNA]</scope>
    <source>
        <strain evidence="6 7">DSM 10524</strain>
    </source>
</reference>
<dbReference type="Gene3D" id="1.20.120.710">
    <property type="entry name" value="Haloacid dehalogenase hydrolase-like domain"/>
    <property type="match status" value="1"/>
</dbReference>
<comment type="similarity">
    <text evidence="2">Belongs to the HAD-like hydrolase superfamily.</text>
</comment>
<dbReference type="GO" id="GO:0044281">
    <property type="term" value="P:small molecule metabolic process"/>
    <property type="evidence" value="ECO:0007669"/>
    <property type="project" value="UniProtKB-ARBA"/>
</dbReference>
<dbReference type="InterPro" id="IPR051400">
    <property type="entry name" value="HAD-like_hydrolase"/>
</dbReference>
<accession>L9WYW4</accession>
<gene>
    <name evidence="6" type="ORF">C491_19439</name>
</gene>
<comment type="caution">
    <text evidence="6">The sequence shown here is derived from an EMBL/GenBank/DDBJ whole genome shotgun (WGS) entry which is preliminary data.</text>
</comment>
<dbReference type="Proteomes" id="UP000011688">
    <property type="component" value="Unassembled WGS sequence"/>
</dbReference>
<dbReference type="STRING" id="1227497.C491_19439"/>
<evidence type="ECO:0000256" key="2">
    <source>
        <dbReference type="ARBA" id="ARBA00007958"/>
    </source>
</evidence>
<dbReference type="RefSeq" id="WP_005559279.1">
    <property type="nucleotide sequence ID" value="NZ_AOIB01000037.1"/>
</dbReference>
<evidence type="ECO:0000313" key="7">
    <source>
        <dbReference type="Proteomes" id="UP000011688"/>
    </source>
</evidence>
<dbReference type="EMBL" id="AOIB01000037">
    <property type="protein sequence ID" value="ELY54371.1"/>
    <property type="molecule type" value="Genomic_DNA"/>
</dbReference>
<evidence type="ECO:0000256" key="3">
    <source>
        <dbReference type="ARBA" id="ARBA00022801"/>
    </source>
</evidence>
<dbReference type="SUPFAM" id="SSF56784">
    <property type="entry name" value="HAD-like"/>
    <property type="match status" value="1"/>
</dbReference>
<dbReference type="SFLD" id="SFLDG01135">
    <property type="entry name" value="C1.5.6:_HAD__Beta-PGM__Phospha"/>
    <property type="match status" value="1"/>
</dbReference>
<dbReference type="GO" id="GO:0016787">
    <property type="term" value="F:hydrolase activity"/>
    <property type="evidence" value="ECO:0007669"/>
    <property type="project" value="UniProtKB-KW"/>
</dbReference>
<dbReference type="InterPro" id="IPR006439">
    <property type="entry name" value="HAD-SF_hydro_IA"/>
</dbReference>
<evidence type="ECO:0000256" key="4">
    <source>
        <dbReference type="ARBA" id="ARBA00022842"/>
    </source>
</evidence>
<dbReference type="InterPro" id="IPR036412">
    <property type="entry name" value="HAD-like_sf"/>
</dbReference>
<comment type="cofactor">
    <cofactor evidence="1">
        <name>Mg(2+)</name>
        <dbReference type="ChEBI" id="CHEBI:18420"/>
    </cofactor>
</comment>
<dbReference type="NCBIfam" id="TIGR01509">
    <property type="entry name" value="HAD-SF-IA-v3"/>
    <property type="match status" value="1"/>
</dbReference>
<dbReference type="PATRIC" id="fig|1227497.3.peg.3982"/>
<dbReference type="eggNOG" id="arCOG02291">
    <property type="taxonomic scope" value="Archaea"/>
</dbReference>
<keyword evidence="3 6" id="KW-0378">Hydrolase</keyword>
<dbReference type="InterPro" id="IPR023214">
    <property type="entry name" value="HAD_sf"/>
</dbReference>
<dbReference type="PRINTS" id="PR00413">
    <property type="entry name" value="HADHALOGNASE"/>
</dbReference>
<organism evidence="6 7">
    <name type="scientific">Natronococcus amylolyticus DSM 10524</name>
    <dbReference type="NCBI Taxonomy" id="1227497"/>
    <lineage>
        <taxon>Archaea</taxon>
        <taxon>Methanobacteriati</taxon>
        <taxon>Methanobacteriota</taxon>
        <taxon>Stenosarchaea group</taxon>
        <taxon>Halobacteria</taxon>
        <taxon>Halobacteriales</taxon>
        <taxon>Natrialbaceae</taxon>
        <taxon>Natronococcus</taxon>
    </lineage>
</organism>
<protein>
    <submittedName>
        <fullName evidence="6">HAD-superfamily hydrolase</fullName>
    </submittedName>
</protein>
<evidence type="ECO:0000256" key="5">
    <source>
        <dbReference type="SAM" id="MobiDB-lite"/>
    </source>
</evidence>
<dbReference type="PANTHER" id="PTHR46470">
    <property type="entry name" value="N-ACYLNEURAMINATE-9-PHOSPHATASE"/>
    <property type="match status" value="1"/>
</dbReference>
<feature type="region of interest" description="Disordered" evidence="5">
    <location>
        <begin position="197"/>
        <end position="226"/>
    </location>
</feature>
<dbReference type="AlphaFoldDB" id="L9WYW4"/>
<dbReference type="OrthoDB" id="27736at2157"/>
<dbReference type="SFLD" id="SFLDG01129">
    <property type="entry name" value="C1.5:_HAD__Beta-PGM__Phosphata"/>
    <property type="match status" value="1"/>
</dbReference>
<dbReference type="Pfam" id="PF00702">
    <property type="entry name" value="Hydrolase"/>
    <property type="match status" value="1"/>
</dbReference>
<keyword evidence="4" id="KW-0460">Magnesium</keyword>
<dbReference type="Gene3D" id="3.40.50.1000">
    <property type="entry name" value="HAD superfamily/HAD-like"/>
    <property type="match status" value="1"/>
</dbReference>
<keyword evidence="7" id="KW-1185">Reference proteome</keyword>
<dbReference type="SFLD" id="SFLDS00003">
    <property type="entry name" value="Haloacid_Dehalogenase"/>
    <property type="match status" value="1"/>
</dbReference>
<evidence type="ECO:0000313" key="6">
    <source>
        <dbReference type="EMBL" id="ELY54371.1"/>
    </source>
</evidence>
<evidence type="ECO:0000256" key="1">
    <source>
        <dbReference type="ARBA" id="ARBA00001946"/>
    </source>
</evidence>
<name>L9WYW4_9EURY</name>
<dbReference type="NCBIfam" id="TIGR01549">
    <property type="entry name" value="HAD-SF-IA-v1"/>
    <property type="match status" value="1"/>
</dbReference>